<dbReference type="Proteomes" id="UP000184394">
    <property type="component" value="Unassembled WGS sequence"/>
</dbReference>
<protein>
    <submittedName>
        <fullName evidence="1">Uncharacterized protein</fullName>
    </submittedName>
</protein>
<name>A0A1M7LCW0_RUMFL</name>
<sequence length="280" mass="30936">MSILKSNFYKKFAGRRFAVTLGDLTKARNYVTMIKIFVGGIAMKRAVLAVSVLLTLSAAVSCGNKKATIDPIEITAEEMQTAEEYKSIPTEAASAVVTESADEMSDAGEGTEFKSGTASGNVYTSEYAGIKVTFPEDTALNDRAANEKELGKIWSKLDENSKNEQGNHITDLVANCKETTYVFQYYNTKLLFPDKNNVTAEDFMEQHIAYEGNEEIKTTAPEKITLGGKEYTKETVVIDQIDLELVYYARKIDDDFILVINSQGESGFDQTVLEKSIEAI</sequence>
<dbReference type="EMBL" id="FRCT01000012">
    <property type="protein sequence ID" value="SHM75205.1"/>
    <property type="molecule type" value="Genomic_DNA"/>
</dbReference>
<proteinExistence type="predicted"/>
<organism evidence="1 2">
    <name type="scientific">Ruminococcus flavefaciens</name>
    <dbReference type="NCBI Taxonomy" id="1265"/>
    <lineage>
        <taxon>Bacteria</taxon>
        <taxon>Bacillati</taxon>
        <taxon>Bacillota</taxon>
        <taxon>Clostridia</taxon>
        <taxon>Eubacteriales</taxon>
        <taxon>Oscillospiraceae</taxon>
        <taxon>Ruminococcus</taxon>
    </lineage>
</organism>
<gene>
    <name evidence="1" type="ORF">SAMN04487860_11296</name>
</gene>
<dbReference type="AlphaFoldDB" id="A0A1M7LCW0"/>
<accession>A0A1M7LCW0</accession>
<evidence type="ECO:0000313" key="1">
    <source>
        <dbReference type="EMBL" id="SHM75205.1"/>
    </source>
</evidence>
<evidence type="ECO:0000313" key="2">
    <source>
        <dbReference type="Proteomes" id="UP000184394"/>
    </source>
</evidence>
<reference evidence="1 2" key="1">
    <citation type="submission" date="2016-11" db="EMBL/GenBank/DDBJ databases">
        <authorList>
            <person name="Jaros S."/>
            <person name="Januszkiewicz K."/>
            <person name="Wedrychowicz H."/>
        </authorList>
    </citation>
    <scope>NUCLEOTIDE SEQUENCE [LARGE SCALE GENOMIC DNA]</scope>
    <source>
        <strain evidence="1 2">Y1</strain>
    </source>
</reference>